<proteinExistence type="inferred from homology"/>
<feature type="domain" description="Ketoreductase" evidence="4">
    <location>
        <begin position="2"/>
        <end position="171"/>
    </location>
</feature>
<dbReference type="InterPro" id="IPR051911">
    <property type="entry name" value="SDR_oxidoreductase"/>
</dbReference>
<keyword evidence="2" id="KW-0560">Oxidoreductase</keyword>
<dbReference type="PRINTS" id="PR00080">
    <property type="entry name" value="SDRFAMILY"/>
</dbReference>
<dbReference type="PANTHER" id="PTHR43976:SF16">
    <property type="entry name" value="SHORT-CHAIN DEHYDROGENASE_REDUCTASE FAMILY PROTEIN"/>
    <property type="match status" value="1"/>
</dbReference>
<evidence type="ECO:0000256" key="3">
    <source>
        <dbReference type="RuleBase" id="RU000363"/>
    </source>
</evidence>
<dbReference type="NCBIfam" id="NF004823">
    <property type="entry name" value="PRK06179.1"/>
    <property type="match status" value="1"/>
</dbReference>
<dbReference type="SMART" id="SM00822">
    <property type="entry name" value="PKS_KR"/>
    <property type="match status" value="1"/>
</dbReference>
<dbReference type="Pfam" id="PF00106">
    <property type="entry name" value="adh_short"/>
    <property type="match status" value="1"/>
</dbReference>
<dbReference type="PRINTS" id="PR00081">
    <property type="entry name" value="GDHRDH"/>
</dbReference>
<comment type="similarity">
    <text evidence="1 3">Belongs to the short-chain dehydrogenases/reductases (SDR) family.</text>
</comment>
<dbReference type="SUPFAM" id="SSF51735">
    <property type="entry name" value="NAD(P)-binding Rossmann-fold domains"/>
    <property type="match status" value="1"/>
</dbReference>
<dbReference type="CDD" id="cd05374">
    <property type="entry name" value="17beta-HSD-like_SDR_c"/>
    <property type="match status" value="1"/>
</dbReference>
<sequence>MVFITGVSSGIGAATARLLGAAGYRVFGGARDPERIQAAPGVELVACDVRDEISVRTAVDQIIDRAGRIDVLVNNAGVSLAGPIEATSVEEAQALFDTNVFGALRTIRSVLPDMRARRSGLIVNVSSVLGFLPAPFMGLYAASKHAIEGLSETLDHEVRNLGIRVVLLEPSFTRTNLDLGSKRTAAVIADYADALARSHRAVVQQIATAPRPETVAEKIAAIIKGPHRLREPADRRARLLRTLRRYAPVKGVDSSLRKTFGL</sequence>
<organism evidence="5 6">
    <name type="scientific">Endosaccharibacter trunci</name>
    <dbReference type="NCBI Taxonomy" id="2812733"/>
    <lineage>
        <taxon>Bacteria</taxon>
        <taxon>Pseudomonadati</taxon>
        <taxon>Pseudomonadota</taxon>
        <taxon>Alphaproteobacteria</taxon>
        <taxon>Acetobacterales</taxon>
        <taxon>Acetobacteraceae</taxon>
        <taxon>Endosaccharibacter</taxon>
    </lineage>
</organism>
<evidence type="ECO:0000259" key="4">
    <source>
        <dbReference type="SMART" id="SM00822"/>
    </source>
</evidence>
<dbReference type="Proteomes" id="UP001524587">
    <property type="component" value="Unassembled WGS sequence"/>
</dbReference>
<gene>
    <name evidence="5" type="ORF">NFI95_04120</name>
</gene>
<reference evidence="5 6" key="1">
    <citation type="submission" date="2022-06" db="EMBL/GenBank/DDBJ databases">
        <title>Endosaccharibacter gen. nov., sp. nov., endophytic bacteria isolated from sugarcane.</title>
        <authorList>
            <person name="Pitiwittayakul N."/>
            <person name="Yukphan P."/>
            <person name="Charoenyingcharoen P."/>
            <person name="Tanasupawat S."/>
        </authorList>
    </citation>
    <scope>NUCLEOTIDE SEQUENCE [LARGE SCALE GENOMIC DNA]</scope>
    <source>
        <strain evidence="5 6">KSS8</strain>
    </source>
</reference>
<dbReference type="InterPro" id="IPR036291">
    <property type="entry name" value="NAD(P)-bd_dom_sf"/>
</dbReference>
<dbReference type="Gene3D" id="3.40.50.720">
    <property type="entry name" value="NAD(P)-binding Rossmann-like Domain"/>
    <property type="match status" value="1"/>
</dbReference>
<accession>A0ABT1W5E5</accession>
<comment type="caution">
    <text evidence="5">The sequence shown here is derived from an EMBL/GenBank/DDBJ whole genome shotgun (WGS) entry which is preliminary data.</text>
</comment>
<dbReference type="InterPro" id="IPR002347">
    <property type="entry name" value="SDR_fam"/>
</dbReference>
<dbReference type="RefSeq" id="WP_422863143.1">
    <property type="nucleotide sequence ID" value="NZ_JAMSKV010000002.1"/>
</dbReference>
<dbReference type="PANTHER" id="PTHR43976">
    <property type="entry name" value="SHORT CHAIN DEHYDROGENASE"/>
    <property type="match status" value="1"/>
</dbReference>
<dbReference type="EMBL" id="JAMSKV010000002">
    <property type="protein sequence ID" value="MCQ8277635.1"/>
    <property type="molecule type" value="Genomic_DNA"/>
</dbReference>
<name>A0ABT1W5E5_9PROT</name>
<evidence type="ECO:0000256" key="1">
    <source>
        <dbReference type="ARBA" id="ARBA00006484"/>
    </source>
</evidence>
<evidence type="ECO:0000313" key="6">
    <source>
        <dbReference type="Proteomes" id="UP001524587"/>
    </source>
</evidence>
<evidence type="ECO:0000313" key="5">
    <source>
        <dbReference type="EMBL" id="MCQ8277635.1"/>
    </source>
</evidence>
<dbReference type="InterPro" id="IPR057326">
    <property type="entry name" value="KR_dom"/>
</dbReference>
<protein>
    <submittedName>
        <fullName evidence="5">Oxidoreductase</fullName>
    </submittedName>
</protein>
<keyword evidence="6" id="KW-1185">Reference proteome</keyword>
<evidence type="ECO:0000256" key="2">
    <source>
        <dbReference type="ARBA" id="ARBA00023002"/>
    </source>
</evidence>